<dbReference type="InterPro" id="IPR036514">
    <property type="entry name" value="SGNH_hydro_sf"/>
</dbReference>
<dbReference type="SUPFAM" id="SSF52266">
    <property type="entry name" value="SGNH hydrolase"/>
    <property type="match status" value="1"/>
</dbReference>
<comment type="caution">
    <text evidence="1">The sequence shown here is derived from an EMBL/GenBank/DDBJ whole genome shotgun (WGS) entry which is preliminary data.</text>
</comment>
<dbReference type="GO" id="GO:0016787">
    <property type="term" value="F:hydrolase activity"/>
    <property type="evidence" value="ECO:0007669"/>
    <property type="project" value="UniProtKB-KW"/>
</dbReference>
<keyword evidence="2" id="KW-1185">Reference proteome</keyword>
<organism evidence="1 2">
    <name type="scientific">Aquimarina hainanensis</name>
    <dbReference type="NCBI Taxonomy" id="1578017"/>
    <lineage>
        <taxon>Bacteria</taxon>
        <taxon>Pseudomonadati</taxon>
        <taxon>Bacteroidota</taxon>
        <taxon>Flavobacteriia</taxon>
        <taxon>Flavobacteriales</taxon>
        <taxon>Flavobacteriaceae</taxon>
        <taxon>Aquimarina</taxon>
    </lineage>
</organism>
<reference evidence="2" key="1">
    <citation type="journal article" date="2019" name="Int. J. Syst. Evol. Microbiol.">
        <title>The Global Catalogue of Microorganisms (GCM) 10K type strain sequencing project: providing services to taxonomists for standard genome sequencing and annotation.</title>
        <authorList>
            <consortium name="The Broad Institute Genomics Platform"/>
            <consortium name="The Broad Institute Genome Sequencing Center for Infectious Disease"/>
            <person name="Wu L."/>
            <person name="Ma J."/>
        </authorList>
    </citation>
    <scope>NUCLEOTIDE SEQUENCE [LARGE SCALE GENOMIC DNA]</scope>
    <source>
        <strain evidence="2">KCTC 42423</strain>
    </source>
</reference>
<proteinExistence type="predicted"/>
<dbReference type="EMBL" id="JBHULX010000039">
    <property type="protein sequence ID" value="MFD2592868.1"/>
    <property type="molecule type" value="Genomic_DNA"/>
</dbReference>
<evidence type="ECO:0000313" key="1">
    <source>
        <dbReference type="EMBL" id="MFD2592868.1"/>
    </source>
</evidence>
<dbReference type="Proteomes" id="UP001597459">
    <property type="component" value="Unassembled WGS sequence"/>
</dbReference>
<dbReference type="Gene3D" id="3.40.50.1110">
    <property type="entry name" value="SGNH hydrolase"/>
    <property type="match status" value="1"/>
</dbReference>
<evidence type="ECO:0000313" key="2">
    <source>
        <dbReference type="Proteomes" id="UP001597459"/>
    </source>
</evidence>
<accession>A0ABW5NF96</accession>
<sequence length="208" mass="24022">MQKLFFLFLAVVLSTHSNIYGQSENHNATSSYTILFIGNSLTYTNNLPQLVKKYGKQKGIRIKTKMVAYPNYSIEDHWNDKQIQRLITNRKYNFVIIQQGPSSRSNGRKMLIDYGKKYKTLCDTNESKLCYFTVWPSLTYYHTFEAVIENYKEGATTNNSILLPVGAVWKAYIDDTKRREYYGPDGFHPSLRGSKIAAKVIVDTLFPQ</sequence>
<protein>
    <submittedName>
        <fullName evidence="1">SGNH/GDSL hydrolase family protein</fullName>
    </submittedName>
</protein>
<gene>
    <name evidence="1" type="ORF">ACFSTE_18670</name>
</gene>
<dbReference type="RefSeq" id="WP_378255030.1">
    <property type="nucleotide sequence ID" value="NZ_JBHSJV010000001.1"/>
</dbReference>
<name>A0ABW5NF96_9FLAO</name>
<keyword evidence="1" id="KW-0378">Hydrolase</keyword>